<feature type="transmembrane region" description="Helical" evidence="7">
    <location>
        <begin position="21"/>
        <end position="44"/>
    </location>
</feature>
<evidence type="ECO:0000256" key="2">
    <source>
        <dbReference type="ARBA" id="ARBA00022475"/>
    </source>
</evidence>
<feature type="transmembrane region" description="Helical" evidence="7">
    <location>
        <begin position="644"/>
        <end position="666"/>
    </location>
</feature>
<dbReference type="Pfam" id="PF02687">
    <property type="entry name" value="FtsX"/>
    <property type="match status" value="2"/>
</dbReference>
<feature type="domain" description="ABC3 transporter permease C-terminal" evidence="8">
    <location>
        <begin position="261"/>
        <end position="373"/>
    </location>
</feature>
<dbReference type="AlphaFoldDB" id="A0A6N2VH73"/>
<reference evidence="10" key="1">
    <citation type="submission" date="2019-11" db="EMBL/GenBank/DDBJ databases">
        <authorList>
            <person name="Feng L."/>
        </authorList>
    </citation>
    <scope>NUCLEOTIDE SEQUENCE</scope>
    <source>
        <strain evidence="10">BgluceraseaLFYP119</strain>
    </source>
</reference>
<evidence type="ECO:0000259" key="9">
    <source>
        <dbReference type="Pfam" id="PF12704"/>
    </source>
</evidence>
<sequence length="777" mass="85198">MKSYLSLIPVSAKVRKKQNRMTILCIMAAVFLVTAVFSVADMMIRTESGFMLSKHGNWHIQLKNISENIENEICRREDVSAAGNVSVFNLNGEQPYRVNEKRTALYGADKTYMEEISNGISEGCFPKNDQEVLLSPNASDALSVQVGDTVTLRTPSGEKVFIVSGFGTDDRSYYENQTFLVGMYMTQESFASVMKENGNKEIKTSFCIQFENAAKAAEAVPELQSKYQISEEDISENTGVMGISGQSDSEAMKNIYGLAFLLFILVLMAGVLMISGSMNSNVVQRTQFFGMMRCIGASREQVIRFVRLEALNWCKLAVPLGIFAGVLASWGLCGTLRYGIGGEFDTMPVFSVSLVGIVCGAAVGIITVLLAAQAPAKRAARISPVSAVSGNTEMKASVYGGTRVGIKRIDCFLGVRHGVEKKKNWCFMTASFALAIVLTLSFSVIMDFAKLLMPSLNVTSADVALTAYSNEMILDRGLVDEIKSIEGVREAYGSSYLSDIPVTVSGTGADKINMVSYDNTLLDYAQGSVVQGSLEGVYGSGNKAATVFNRNNNLKKGDIVQIAGENIEISCVLSQGLFGDGQILICSQETFDRLMGKEKYGLIGVLLEKDAGNETVAQIRNLENDNIIITDQRESNRQDKATYWASRIICYGFLMMIGMITIFHIINSISMSVSARIRQYGVMRAVGMDNRQLCRMISVEALTYTCSGMLVGCAAGIFLNRFLYVRLITRYFGIQWRLPVFWLGVVGVFILISAAAAVYTPLKRIRNMSITETINEL</sequence>
<feature type="transmembrane region" description="Helical" evidence="7">
    <location>
        <begin position="739"/>
        <end position="759"/>
    </location>
</feature>
<dbReference type="GO" id="GO:0005886">
    <property type="term" value="C:plasma membrane"/>
    <property type="evidence" value="ECO:0007669"/>
    <property type="project" value="UniProtKB-SubCell"/>
</dbReference>
<evidence type="ECO:0000256" key="7">
    <source>
        <dbReference type="SAM" id="Phobius"/>
    </source>
</evidence>
<dbReference type="RefSeq" id="WP_156355288.1">
    <property type="nucleotide sequence ID" value="NZ_CACRST010000027.1"/>
</dbReference>
<keyword evidence="4 7" id="KW-1133">Transmembrane helix</keyword>
<evidence type="ECO:0000256" key="6">
    <source>
        <dbReference type="ARBA" id="ARBA00038076"/>
    </source>
</evidence>
<feature type="domain" description="ABC3 transporter permease C-terminal" evidence="8">
    <location>
        <begin position="653"/>
        <end position="770"/>
    </location>
</feature>
<dbReference type="EMBL" id="CACRST010000027">
    <property type="protein sequence ID" value="VYT29714.1"/>
    <property type="molecule type" value="Genomic_DNA"/>
</dbReference>
<dbReference type="PANTHER" id="PTHR30572">
    <property type="entry name" value="MEMBRANE COMPONENT OF TRANSPORTER-RELATED"/>
    <property type="match status" value="1"/>
</dbReference>
<evidence type="ECO:0000256" key="5">
    <source>
        <dbReference type="ARBA" id="ARBA00023136"/>
    </source>
</evidence>
<keyword evidence="5 7" id="KW-0472">Membrane</keyword>
<feature type="transmembrane region" description="Helical" evidence="7">
    <location>
        <begin position="701"/>
        <end position="719"/>
    </location>
</feature>
<feature type="transmembrane region" description="Helical" evidence="7">
    <location>
        <begin position="255"/>
        <end position="275"/>
    </location>
</feature>
<evidence type="ECO:0000313" key="10">
    <source>
        <dbReference type="EMBL" id="VYT29714.1"/>
    </source>
</evidence>
<dbReference type="InterPro" id="IPR025857">
    <property type="entry name" value="MacB_PCD"/>
</dbReference>
<comment type="subcellular location">
    <subcellularLocation>
        <location evidence="1">Cell membrane</location>
        <topology evidence="1">Multi-pass membrane protein</topology>
    </subcellularLocation>
</comment>
<organism evidence="10">
    <name type="scientific">Blautia glucerasea</name>
    <dbReference type="NCBI Taxonomy" id="536633"/>
    <lineage>
        <taxon>Bacteria</taxon>
        <taxon>Bacillati</taxon>
        <taxon>Bacillota</taxon>
        <taxon>Clostridia</taxon>
        <taxon>Lachnospirales</taxon>
        <taxon>Lachnospiraceae</taxon>
        <taxon>Blautia</taxon>
    </lineage>
</organism>
<evidence type="ECO:0000256" key="4">
    <source>
        <dbReference type="ARBA" id="ARBA00022989"/>
    </source>
</evidence>
<keyword evidence="3 7" id="KW-0812">Transmembrane</keyword>
<proteinExistence type="inferred from homology"/>
<dbReference type="InterPro" id="IPR050250">
    <property type="entry name" value="Macrolide_Exporter_MacB"/>
</dbReference>
<name>A0A6N2VH73_9FIRM</name>
<evidence type="ECO:0000256" key="1">
    <source>
        <dbReference type="ARBA" id="ARBA00004651"/>
    </source>
</evidence>
<feature type="transmembrane region" description="Helical" evidence="7">
    <location>
        <begin position="352"/>
        <end position="372"/>
    </location>
</feature>
<dbReference type="InterPro" id="IPR003838">
    <property type="entry name" value="ABC3_permease_C"/>
</dbReference>
<dbReference type="Pfam" id="PF12704">
    <property type="entry name" value="MacB_PCD"/>
    <property type="match status" value="1"/>
</dbReference>
<feature type="domain" description="MacB-like periplasmic core" evidence="9">
    <location>
        <begin position="21"/>
        <end position="224"/>
    </location>
</feature>
<keyword evidence="2" id="KW-1003">Cell membrane</keyword>
<gene>
    <name evidence="10" type="ORF">BGLFYP119_00040</name>
</gene>
<feature type="transmembrane region" description="Helical" evidence="7">
    <location>
        <begin position="425"/>
        <end position="446"/>
    </location>
</feature>
<dbReference type="PANTHER" id="PTHR30572:SF4">
    <property type="entry name" value="ABC TRANSPORTER PERMEASE YTRF"/>
    <property type="match status" value="1"/>
</dbReference>
<evidence type="ECO:0000256" key="3">
    <source>
        <dbReference type="ARBA" id="ARBA00022692"/>
    </source>
</evidence>
<dbReference type="GO" id="GO:0022857">
    <property type="term" value="F:transmembrane transporter activity"/>
    <property type="evidence" value="ECO:0007669"/>
    <property type="project" value="TreeGrafter"/>
</dbReference>
<feature type="transmembrane region" description="Helical" evidence="7">
    <location>
        <begin position="316"/>
        <end position="340"/>
    </location>
</feature>
<accession>A0A6N2VH73</accession>
<evidence type="ECO:0000259" key="8">
    <source>
        <dbReference type="Pfam" id="PF02687"/>
    </source>
</evidence>
<protein>
    <submittedName>
        <fullName evidence="10">FtsX-like permease family protein</fullName>
    </submittedName>
</protein>
<comment type="similarity">
    <text evidence="6">Belongs to the ABC-4 integral membrane protein family.</text>
</comment>